<feature type="transmembrane region" description="Helical" evidence="2">
    <location>
        <begin position="244"/>
        <end position="262"/>
    </location>
</feature>
<accession>A0AAV4FZX9</accession>
<dbReference type="EMBL" id="BMAT01004710">
    <property type="protein sequence ID" value="GFR78782.1"/>
    <property type="molecule type" value="Genomic_DNA"/>
</dbReference>
<sequence length="363" mass="41303">MDRFAHKYFVDGMTVYQENVKRPIDSYSPLINEKEVDAELQTPSDMSQEFNGGNDSDIQASGSLRAGSSTSESSTRIEIRDSCHEGSSNFTTSTLHKCKKEVLRPYWNLLIFIGWRGFNRESIFAQGFRWRFLNGFYTCVVMFLLLYTYSYEVLACEWRLDVTVDTLPIVRKIPATEIIAPMPAPSSNTTNMSTLFRIGRKDAVDSTAPAPCDIFNRRRRIIHKDVVVQDDDSNPACDHIVTSYLIPGLLHFIAYVLGFYYFRVQENEQLDALMEKVFLQATTLQARNASQQDMIKKQRLLQAHVTSSRTACSWVPILQVGGMRKVRVNCFPKAIATWHGRESNSRPPGLESDALTTQPRCPL</sequence>
<protein>
    <submittedName>
        <fullName evidence="3">Nucleolar protein 10</fullName>
    </submittedName>
</protein>
<feature type="region of interest" description="Disordered" evidence="1">
    <location>
        <begin position="339"/>
        <end position="363"/>
    </location>
</feature>
<keyword evidence="2" id="KW-0812">Transmembrane</keyword>
<dbReference type="AlphaFoldDB" id="A0AAV4FZX9"/>
<keyword evidence="4" id="KW-1185">Reference proteome</keyword>
<keyword evidence="2" id="KW-1133">Transmembrane helix</keyword>
<comment type="caution">
    <text evidence="3">The sequence shown here is derived from an EMBL/GenBank/DDBJ whole genome shotgun (WGS) entry which is preliminary data.</text>
</comment>
<feature type="region of interest" description="Disordered" evidence="1">
    <location>
        <begin position="44"/>
        <end position="78"/>
    </location>
</feature>
<organism evidence="3 4">
    <name type="scientific">Elysia marginata</name>
    <dbReference type="NCBI Taxonomy" id="1093978"/>
    <lineage>
        <taxon>Eukaryota</taxon>
        <taxon>Metazoa</taxon>
        <taxon>Spiralia</taxon>
        <taxon>Lophotrochozoa</taxon>
        <taxon>Mollusca</taxon>
        <taxon>Gastropoda</taxon>
        <taxon>Heterobranchia</taxon>
        <taxon>Euthyneura</taxon>
        <taxon>Panpulmonata</taxon>
        <taxon>Sacoglossa</taxon>
        <taxon>Placobranchoidea</taxon>
        <taxon>Plakobranchidae</taxon>
        <taxon>Elysia</taxon>
    </lineage>
</organism>
<reference evidence="3 4" key="1">
    <citation type="journal article" date="2021" name="Elife">
        <title>Chloroplast acquisition without the gene transfer in kleptoplastic sea slugs, Plakobranchus ocellatus.</title>
        <authorList>
            <person name="Maeda T."/>
            <person name="Takahashi S."/>
            <person name="Yoshida T."/>
            <person name="Shimamura S."/>
            <person name="Takaki Y."/>
            <person name="Nagai Y."/>
            <person name="Toyoda A."/>
            <person name="Suzuki Y."/>
            <person name="Arimoto A."/>
            <person name="Ishii H."/>
            <person name="Satoh N."/>
            <person name="Nishiyama T."/>
            <person name="Hasebe M."/>
            <person name="Maruyama T."/>
            <person name="Minagawa J."/>
            <person name="Obokata J."/>
            <person name="Shigenobu S."/>
        </authorList>
    </citation>
    <scope>NUCLEOTIDE SEQUENCE [LARGE SCALE GENOMIC DNA]</scope>
</reference>
<evidence type="ECO:0000256" key="1">
    <source>
        <dbReference type="SAM" id="MobiDB-lite"/>
    </source>
</evidence>
<keyword evidence="2" id="KW-0472">Membrane</keyword>
<evidence type="ECO:0000313" key="4">
    <source>
        <dbReference type="Proteomes" id="UP000762676"/>
    </source>
</evidence>
<name>A0AAV4FZX9_9GAST</name>
<feature type="compositionally biased region" description="Low complexity" evidence="1">
    <location>
        <begin position="60"/>
        <end position="74"/>
    </location>
</feature>
<dbReference type="PANTHER" id="PTHR38337:SF1">
    <property type="entry name" value="GUSTATORY RECEPTOR"/>
    <property type="match status" value="1"/>
</dbReference>
<gene>
    <name evidence="3" type="ORF">ElyMa_002272600</name>
</gene>
<evidence type="ECO:0000256" key="2">
    <source>
        <dbReference type="SAM" id="Phobius"/>
    </source>
</evidence>
<feature type="compositionally biased region" description="Polar residues" evidence="1">
    <location>
        <begin position="354"/>
        <end position="363"/>
    </location>
</feature>
<dbReference type="PANTHER" id="PTHR38337">
    <property type="entry name" value="AGAP010540-PA"/>
    <property type="match status" value="1"/>
</dbReference>
<feature type="transmembrane region" description="Helical" evidence="2">
    <location>
        <begin position="132"/>
        <end position="150"/>
    </location>
</feature>
<dbReference type="Proteomes" id="UP000762676">
    <property type="component" value="Unassembled WGS sequence"/>
</dbReference>
<feature type="compositionally biased region" description="Polar residues" evidence="1">
    <location>
        <begin position="44"/>
        <end position="59"/>
    </location>
</feature>
<proteinExistence type="predicted"/>
<evidence type="ECO:0000313" key="3">
    <source>
        <dbReference type="EMBL" id="GFR78782.1"/>
    </source>
</evidence>